<reference evidence="6" key="1">
    <citation type="journal article" date="2007" name="Plant Cell">
        <title>Dothideomycete-plant interactions illuminated by genome sequencing and EST analysis of the wheat pathogen Stagonospora nodorum.</title>
        <authorList>
            <person name="Hane J.K."/>
            <person name="Lowe R.G."/>
            <person name="Solomon P.S."/>
            <person name="Tan K.C."/>
            <person name="Schoch C.L."/>
            <person name="Spatafora J.W."/>
            <person name="Crous P.W."/>
            <person name="Kodira C."/>
            <person name="Birren B.W."/>
            <person name="Galagan J.E."/>
            <person name="Torriani S.F."/>
            <person name="McDonald B.A."/>
            <person name="Oliver R.P."/>
        </authorList>
    </citation>
    <scope>NUCLEOTIDE SEQUENCE [LARGE SCALE GENOMIC DNA]</scope>
    <source>
        <strain evidence="6">SN15 / ATCC MYA-4574 / FGSC 10173</strain>
    </source>
</reference>
<dbReference type="GO" id="GO:0046872">
    <property type="term" value="F:metal ion binding"/>
    <property type="evidence" value="ECO:0007669"/>
    <property type="project" value="UniProtKB-KW"/>
</dbReference>
<keyword evidence="2" id="KW-0479">Metal-binding</keyword>
<evidence type="ECO:0000256" key="3">
    <source>
        <dbReference type="ARBA" id="ARBA00022833"/>
    </source>
</evidence>
<dbReference type="PANTHER" id="PTHR28620:SF1">
    <property type="entry name" value="CENP-V_GFA DOMAIN-CONTAINING PROTEIN"/>
    <property type="match status" value="1"/>
</dbReference>
<dbReference type="RefSeq" id="XP_001796477.1">
    <property type="nucleotide sequence ID" value="XM_001796425.1"/>
</dbReference>
<dbReference type="Proteomes" id="UP000001055">
    <property type="component" value="Unassembled WGS sequence"/>
</dbReference>
<dbReference type="OMA" id="SCHCGFI"/>
<dbReference type="GeneID" id="5973354"/>
<dbReference type="eggNOG" id="ENOG502SRBP">
    <property type="taxonomic scope" value="Eukaryota"/>
</dbReference>
<dbReference type="Gene3D" id="2.170.150.70">
    <property type="match status" value="1"/>
</dbReference>
<gene>
    <name evidence="5" type="ORF">SNOG_06091</name>
</gene>
<dbReference type="InterPro" id="IPR011057">
    <property type="entry name" value="Mss4-like_sf"/>
</dbReference>
<organism evidence="5 6">
    <name type="scientific">Phaeosphaeria nodorum (strain SN15 / ATCC MYA-4574 / FGSC 10173)</name>
    <name type="common">Glume blotch fungus</name>
    <name type="synonym">Parastagonospora nodorum</name>
    <dbReference type="NCBI Taxonomy" id="321614"/>
    <lineage>
        <taxon>Eukaryota</taxon>
        <taxon>Fungi</taxon>
        <taxon>Dikarya</taxon>
        <taxon>Ascomycota</taxon>
        <taxon>Pezizomycotina</taxon>
        <taxon>Dothideomycetes</taxon>
        <taxon>Pleosporomycetidae</taxon>
        <taxon>Pleosporales</taxon>
        <taxon>Pleosporineae</taxon>
        <taxon>Phaeosphaeriaceae</taxon>
        <taxon>Parastagonospora</taxon>
    </lineage>
</organism>
<proteinExistence type="inferred from homology"/>
<evidence type="ECO:0000256" key="2">
    <source>
        <dbReference type="ARBA" id="ARBA00022723"/>
    </source>
</evidence>
<accession>Q0UQ73</accession>
<dbReference type="PANTHER" id="PTHR28620">
    <property type="entry name" value="CENTROMERE PROTEIN V"/>
    <property type="match status" value="1"/>
</dbReference>
<comment type="similarity">
    <text evidence="1">Belongs to the Gfa family.</text>
</comment>
<evidence type="ECO:0000259" key="4">
    <source>
        <dbReference type="PROSITE" id="PS51891"/>
    </source>
</evidence>
<name>Q0UQ73_PHANO</name>
<dbReference type="HOGENOM" id="CLU_087334_0_0_1"/>
<dbReference type="SUPFAM" id="SSF51316">
    <property type="entry name" value="Mss4-like"/>
    <property type="match status" value="1"/>
</dbReference>
<dbReference type="InterPro" id="IPR006913">
    <property type="entry name" value="CENP-V/GFA"/>
</dbReference>
<dbReference type="VEuPathDB" id="FungiDB:JI435_060910"/>
<dbReference type="EMBL" id="CH445332">
    <property type="protein sequence ID" value="EAT87155.1"/>
    <property type="molecule type" value="Genomic_DNA"/>
</dbReference>
<dbReference type="Pfam" id="PF04828">
    <property type="entry name" value="GFA"/>
    <property type="match status" value="1"/>
</dbReference>
<dbReference type="PROSITE" id="PS51891">
    <property type="entry name" value="CENP_V_GFA"/>
    <property type="match status" value="1"/>
</dbReference>
<dbReference type="AlphaFoldDB" id="Q0UQ73"/>
<evidence type="ECO:0000313" key="5">
    <source>
        <dbReference type="EMBL" id="EAT87155.1"/>
    </source>
</evidence>
<feature type="domain" description="CENP-V/GFA" evidence="4">
    <location>
        <begin position="83"/>
        <end position="215"/>
    </location>
</feature>
<protein>
    <recommendedName>
        <fullName evidence="4">CENP-V/GFA domain-containing protein</fullName>
    </recommendedName>
</protein>
<keyword evidence="3" id="KW-0862">Zinc</keyword>
<dbReference type="InParanoid" id="Q0UQ73"/>
<dbReference type="GO" id="GO:0016846">
    <property type="term" value="F:carbon-sulfur lyase activity"/>
    <property type="evidence" value="ECO:0007669"/>
    <property type="project" value="InterPro"/>
</dbReference>
<evidence type="ECO:0000256" key="1">
    <source>
        <dbReference type="ARBA" id="ARBA00005495"/>
    </source>
</evidence>
<dbReference type="KEGG" id="pno:SNOG_06091"/>
<sequence>MIDLTGCFLAFKAYSDLHYELREPVSMLPDADAGPLQSIPEIRPAASAHNTSLDRGYYASSIQKCHNLRGYDHVLAMSELKAYPGSCHCGDVQYQVKLKFPSTHNNQTESVRIYKCNCSTCQKMGYFHLRPINPTEHYILISPNPEDLGDYRCFEKKHGWYFCKNCGVRVLGLGGSWEQVELDVEKWADPTKGSEKENLQTVWRTIGPSDPKPYYLSVNAVTLEPTEDTDLRKWHENGWISYCESRRDDGTPTRFGRPHEGGMY</sequence>
<dbReference type="InterPro" id="IPR052355">
    <property type="entry name" value="CENP-V-like"/>
</dbReference>
<evidence type="ECO:0000313" key="6">
    <source>
        <dbReference type="Proteomes" id="UP000001055"/>
    </source>
</evidence>